<feature type="chain" id="PRO_5019083477" description="Nuclear transmembrane protein" evidence="3">
    <location>
        <begin position="20"/>
        <end position="298"/>
    </location>
</feature>
<keyword evidence="2" id="KW-1133">Transmembrane helix</keyword>
<keyword evidence="2" id="KW-0812">Transmembrane</keyword>
<evidence type="ECO:0000256" key="1">
    <source>
        <dbReference type="SAM" id="MobiDB-lite"/>
    </source>
</evidence>
<evidence type="ECO:0000313" key="5">
    <source>
        <dbReference type="Proteomes" id="UP000284403"/>
    </source>
</evidence>
<evidence type="ECO:0008006" key="6">
    <source>
        <dbReference type="Google" id="ProtNLM"/>
    </source>
</evidence>
<feature type="transmembrane region" description="Helical" evidence="2">
    <location>
        <begin position="12"/>
        <end position="37"/>
    </location>
</feature>
<keyword evidence="2" id="KW-0472">Membrane</keyword>
<keyword evidence="3" id="KW-0732">Signal</keyword>
<feature type="signal peptide" evidence="3">
    <location>
        <begin position="1"/>
        <end position="19"/>
    </location>
</feature>
<proteinExistence type="predicted"/>
<sequence>MQLAVVECVLLLLWNVTAAKCALGSAALVATFWAFIFKPLLRRFRASAWGRQQAAAGTTATTAAAATRAAGRRASPSRKSSTPPRRGEKSASGGRKRAPNGEPHETDTASFDAAAASAAAVLRRSSSPSASVTREALLSLFRSPEFGRWYACHRDSLLERVQVRCAQRLWESLAVAVVLLMGTFLLPFFTLRNDGATLWVLLRRRTDSVGHVVMNNGWWRIILTTVTVHGEPLLLLVAAVTLFTTAFMPADAKATASTALAALLVLLVKAATVEPMALGAGFLMLLGVMAWRVSCSIG</sequence>
<organism evidence="4 5">
    <name type="scientific">Trypanosoma conorhini</name>
    <dbReference type="NCBI Taxonomy" id="83891"/>
    <lineage>
        <taxon>Eukaryota</taxon>
        <taxon>Discoba</taxon>
        <taxon>Euglenozoa</taxon>
        <taxon>Kinetoplastea</taxon>
        <taxon>Metakinetoplastina</taxon>
        <taxon>Trypanosomatida</taxon>
        <taxon>Trypanosomatidae</taxon>
        <taxon>Trypanosoma</taxon>
    </lineage>
</organism>
<feature type="region of interest" description="Disordered" evidence="1">
    <location>
        <begin position="57"/>
        <end position="107"/>
    </location>
</feature>
<gene>
    <name evidence="4" type="ORF">Tco025E_08840</name>
</gene>
<comment type="caution">
    <text evidence="4">The sequence shown here is derived from an EMBL/GenBank/DDBJ whole genome shotgun (WGS) entry which is preliminary data.</text>
</comment>
<reference evidence="4 5" key="1">
    <citation type="journal article" date="2018" name="BMC Genomics">
        <title>Genomic comparison of Trypanosoma conorhini and Trypanosoma rangeli to Trypanosoma cruzi strains of high and low virulence.</title>
        <authorList>
            <person name="Bradwell K.R."/>
            <person name="Koparde V.N."/>
            <person name="Matveyev A.V."/>
            <person name="Serrano M.G."/>
            <person name="Alves J.M."/>
            <person name="Parikh H."/>
            <person name="Huang B."/>
            <person name="Lee V."/>
            <person name="Espinosa-Alvarez O."/>
            <person name="Ortiz P.A."/>
            <person name="Costa-Martins A.G."/>
            <person name="Teixeira M.M."/>
            <person name="Buck G.A."/>
        </authorList>
    </citation>
    <scope>NUCLEOTIDE SEQUENCE [LARGE SCALE GENOMIC DNA]</scope>
    <source>
        <strain evidence="4 5">025E</strain>
    </source>
</reference>
<feature type="transmembrane region" description="Helical" evidence="2">
    <location>
        <begin position="169"/>
        <end position="189"/>
    </location>
</feature>
<evidence type="ECO:0000256" key="2">
    <source>
        <dbReference type="SAM" id="Phobius"/>
    </source>
</evidence>
<evidence type="ECO:0000256" key="3">
    <source>
        <dbReference type="SAM" id="SignalP"/>
    </source>
</evidence>
<accession>A0A422N484</accession>
<feature type="transmembrane region" description="Helical" evidence="2">
    <location>
        <begin position="218"/>
        <end position="242"/>
    </location>
</feature>
<evidence type="ECO:0000313" key="4">
    <source>
        <dbReference type="EMBL" id="RNF00251.1"/>
    </source>
</evidence>
<dbReference type="GeneID" id="40322451"/>
<protein>
    <recommendedName>
        <fullName evidence="6">Nuclear transmembrane protein</fullName>
    </recommendedName>
</protein>
<dbReference type="EMBL" id="MKKU01000898">
    <property type="protein sequence ID" value="RNF00251.1"/>
    <property type="molecule type" value="Genomic_DNA"/>
</dbReference>
<dbReference type="Proteomes" id="UP000284403">
    <property type="component" value="Unassembled WGS sequence"/>
</dbReference>
<dbReference type="OrthoDB" id="251802at2759"/>
<name>A0A422N484_9TRYP</name>
<keyword evidence="5" id="KW-1185">Reference proteome</keyword>
<feature type="compositionally biased region" description="Low complexity" evidence="1">
    <location>
        <begin position="57"/>
        <end position="84"/>
    </location>
</feature>
<dbReference type="AlphaFoldDB" id="A0A422N484"/>
<dbReference type="RefSeq" id="XP_029224206.1">
    <property type="nucleotide sequence ID" value="XM_029375676.1"/>
</dbReference>